<dbReference type="GO" id="GO:0005737">
    <property type="term" value="C:cytoplasm"/>
    <property type="evidence" value="ECO:0007669"/>
    <property type="project" value="TreeGrafter"/>
</dbReference>
<gene>
    <name evidence="1" type="ORF">B0H66DRAFT_161587</name>
</gene>
<protein>
    <recommendedName>
        <fullName evidence="3">DUF218 domain-containing protein</fullName>
    </recommendedName>
</protein>
<dbReference type="EMBL" id="JAUEDM010000002">
    <property type="protein sequence ID" value="KAK3326480.1"/>
    <property type="molecule type" value="Genomic_DNA"/>
</dbReference>
<sequence length="264" mass="29359">MSLPNHLIIVCGHGIWKGGPKNGWDEAEWLIESYKQGETPTFIEHIKAGVRALSEDKRALLVFSGGSTRPETRLSEAQSYHNLAIANSYFGFLSSGDEAESRILAEERALDSYYNIVFSLIEFWRFTGHRTWPEHVTIVSHGFKRARLVDAHCCGAIGFPPDRVAFIGINPPGMEEVTNEGRGTGNMKADAMRGVQLAIGQWAKDPHGVGEELTGKRRARNCWKVDQGMFRDYEEQSLSGVDVQVLPDGTEALLDDGSRPWNKA</sequence>
<dbReference type="CDD" id="cd06259">
    <property type="entry name" value="YdcF-like"/>
    <property type="match status" value="1"/>
</dbReference>
<organism evidence="1 2">
    <name type="scientific">Apodospora peruviana</name>
    <dbReference type="NCBI Taxonomy" id="516989"/>
    <lineage>
        <taxon>Eukaryota</taxon>
        <taxon>Fungi</taxon>
        <taxon>Dikarya</taxon>
        <taxon>Ascomycota</taxon>
        <taxon>Pezizomycotina</taxon>
        <taxon>Sordariomycetes</taxon>
        <taxon>Sordariomycetidae</taxon>
        <taxon>Sordariales</taxon>
        <taxon>Lasiosphaeriaceae</taxon>
        <taxon>Apodospora</taxon>
    </lineage>
</organism>
<dbReference type="AlphaFoldDB" id="A0AAE0MBV7"/>
<proteinExistence type="predicted"/>
<reference evidence="1" key="1">
    <citation type="journal article" date="2023" name="Mol. Phylogenet. Evol.">
        <title>Genome-scale phylogeny and comparative genomics of the fungal order Sordariales.</title>
        <authorList>
            <person name="Hensen N."/>
            <person name="Bonometti L."/>
            <person name="Westerberg I."/>
            <person name="Brannstrom I.O."/>
            <person name="Guillou S."/>
            <person name="Cros-Aarteil S."/>
            <person name="Calhoun S."/>
            <person name="Haridas S."/>
            <person name="Kuo A."/>
            <person name="Mondo S."/>
            <person name="Pangilinan J."/>
            <person name="Riley R."/>
            <person name="LaButti K."/>
            <person name="Andreopoulos B."/>
            <person name="Lipzen A."/>
            <person name="Chen C."/>
            <person name="Yan M."/>
            <person name="Daum C."/>
            <person name="Ng V."/>
            <person name="Clum A."/>
            <person name="Steindorff A."/>
            <person name="Ohm R.A."/>
            <person name="Martin F."/>
            <person name="Silar P."/>
            <person name="Natvig D.O."/>
            <person name="Lalanne C."/>
            <person name="Gautier V."/>
            <person name="Ament-Velasquez S.L."/>
            <person name="Kruys A."/>
            <person name="Hutchinson M.I."/>
            <person name="Powell A.J."/>
            <person name="Barry K."/>
            <person name="Miller A.N."/>
            <person name="Grigoriev I.V."/>
            <person name="Debuchy R."/>
            <person name="Gladieux P."/>
            <person name="Hiltunen Thoren M."/>
            <person name="Johannesson H."/>
        </authorList>
    </citation>
    <scope>NUCLEOTIDE SEQUENCE</scope>
    <source>
        <strain evidence="1">CBS 118394</strain>
    </source>
</reference>
<keyword evidence="2" id="KW-1185">Reference proteome</keyword>
<evidence type="ECO:0000313" key="1">
    <source>
        <dbReference type="EMBL" id="KAK3326480.1"/>
    </source>
</evidence>
<dbReference type="InterPro" id="IPR003848">
    <property type="entry name" value="DUF218"/>
</dbReference>
<comment type="caution">
    <text evidence="1">The sequence shown here is derived from an EMBL/GenBank/DDBJ whole genome shotgun (WGS) entry which is preliminary data.</text>
</comment>
<name>A0AAE0MBV7_9PEZI</name>
<accession>A0AAE0MBV7</accession>
<dbReference type="InterPro" id="IPR055323">
    <property type="entry name" value="C57A10.07/YOR238W"/>
</dbReference>
<dbReference type="PANTHER" id="PTHR28110:SF1">
    <property type="entry name" value="TRANSMEMBRANE PROTEIN"/>
    <property type="match status" value="1"/>
</dbReference>
<reference evidence="1" key="2">
    <citation type="submission" date="2023-06" db="EMBL/GenBank/DDBJ databases">
        <authorList>
            <consortium name="Lawrence Berkeley National Laboratory"/>
            <person name="Haridas S."/>
            <person name="Hensen N."/>
            <person name="Bonometti L."/>
            <person name="Westerberg I."/>
            <person name="Brannstrom I.O."/>
            <person name="Guillou S."/>
            <person name="Cros-Aarteil S."/>
            <person name="Calhoun S."/>
            <person name="Kuo A."/>
            <person name="Mondo S."/>
            <person name="Pangilinan J."/>
            <person name="Riley R."/>
            <person name="Labutti K."/>
            <person name="Andreopoulos B."/>
            <person name="Lipzen A."/>
            <person name="Chen C."/>
            <person name="Yanf M."/>
            <person name="Daum C."/>
            <person name="Ng V."/>
            <person name="Clum A."/>
            <person name="Steindorff A."/>
            <person name="Ohm R."/>
            <person name="Martin F."/>
            <person name="Silar P."/>
            <person name="Natvig D."/>
            <person name="Lalanne C."/>
            <person name="Gautier V."/>
            <person name="Ament-Velasquez S.L."/>
            <person name="Kruys A."/>
            <person name="Hutchinson M.I."/>
            <person name="Powell A.J."/>
            <person name="Barry K."/>
            <person name="Miller A.N."/>
            <person name="Grigoriev I.V."/>
            <person name="Debuchy R."/>
            <person name="Gladieux P."/>
            <person name="Thoren M.H."/>
            <person name="Johannesson H."/>
        </authorList>
    </citation>
    <scope>NUCLEOTIDE SEQUENCE</scope>
    <source>
        <strain evidence="1">CBS 118394</strain>
    </source>
</reference>
<evidence type="ECO:0008006" key="3">
    <source>
        <dbReference type="Google" id="ProtNLM"/>
    </source>
</evidence>
<evidence type="ECO:0000313" key="2">
    <source>
        <dbReference type="Proteomes" id="UP001283341"/>
    </source>
</evidence>
<dbReference type="Proteomes" id="UP001283341">
    <property type="component" value="Unassembled WGS sequence"/>
</dbReference>
<dbReference type="PANTHER" id="PTHR28110">
    <property type="entry name" value="TRANSMEMBRANE PROTEIN"/>
    <property type="match status" value="1"/>
</dbReference>